<reference evidence="1" key="1">
    <citation type="submission" date="2023-04" db="EMBL/GenBank/DDBJ databases">
        <title>Ambrosiozyma monospora NBRC 10751.</title>
        <authorList>
            <person name="Ichikawa N."/>
            <person name="Sato H."/>
            <person name="Tonouchi N."/>
        </authorList>
    </citation>
    <scope>NUCLEOTIDE SEQUENCE</scope>
    <source>
        <strain evidence="1">NBRC 10751</strain>
    </source>
</reference>
<sequence length="180" mass="19614">MFAGAVGGLIGNPSDIVNIRMQNDKTLPKEQQRNYKHAIDGLIKITKDEGVSALLKGLGPNLVRGVLMTASQVVSYDLFKSFLVKNFEFDPTTKTTHFTSSLFAGLVATTVCSPADVLKTRIMSSSGSKQSAVGILMNAVKTEGVGFMFRGWTPAFIRLGPHTILTFIALEQLRKYRIGM</sequence>
<protein>
    <submittedName>
        <fullName evidence="1">Unnamed protein product</fullName>
    </submittedName>
</protein>
<comment type="caution">
    <text evidence="1">The sequence shown here is derived from an EMBL/GenBank/DDBJ whole genome shotgun (WGS) entry which is preliminary data.</text>
</comment>
<keyword evidence="2" id="KW-1185">Reference proteome</keyword>
<evidence type="ECO:0000313" key="1">
    <source>
        <dbReference type="EMBL" id="GMF02654.1"/>
    </source>
</evidence>
<gene>
    <name evidence="1" type="ORF">Amon02_001152700</name>
</gene>
<accession>A0ACB5U653</accession>
<proteinExistence type="predicted"/>
<organism evidence="1 2">
    <name type="scientific">Ambrosiozyma monospora</name>
    <name type="common">Yeast</name>
    <name type="synonym">Endomycopsis monosporus</name>
    <dbReference type="NCBI Taxonomy" id="43982"/>
    <lineage>
        <taxon>Eukaryota</taxon>
        <taxon>Fungi</taxon>
        <taxon>Dikarya</taxon>
        <taxon>Ascomycota</taxon>
        <taxon>Saccharomycotina</taxon>
        <taxon>Pichiomycetes</taxon>
        <taxon>Pichiales</taxon>
        <taxon>Pichiaceae</taxon>
        <taxon>Ambrosiozyma</taxon>
    </lineage>
</organism>
<evidence type="ECO:0000313" key="2">
    <source>
        <dbReference type="Proteomes" id="UP001165064"/>
    </source>
</evidence>
<dbReference type="Proteomes" id="UP001165064">
    <property type="component" value="Unassembled WGS sequence"/>
</dbReference>
<dbReference type="EMBL" id="BSXS01012594">
    <property type="protein sequence ID" value="GMF02654.1"/>
    <property type="molecule type" value="Genomic_DNA"/>
</dbReference>
<name>A0ACB5U653_AMBMO</name>